<dbReference type="PANTHER" id="PTHR12732">
    <property type="entry name" value="UNCHARACTERIZED PROTEASOME COMPONENT REGION PCI-CONTAINING"/>
    <property type="match status" value="1"/>
</dbReference>
<dbReference type="AlphaFoldDB" id="A0A4V1IV77"/>
<keyword evidence="2" id="KW-1185">Reference proteome</keyword>
<dbReference type="GO" id="GO:0003723">
    <property type="term" value="F:RNA binding"/>
    <property type="evidence" value="ECO:0007669"/>
    <property type="project" value="InterPro"/>
</dbReference>
<dbReference type="OrthoDB" id="5404651at2759"/>
<dbReference type="GO" id="GO:0070390">
    <property type="term" value="C:transcription export complex 2"/>
    <property type="evidence" value="ECO:0007669"/>
    <property type="project" value="TreeGrafter"/>
</dbReference>
<reference evidence="2" key="1">
    <citation type="journal article" date="2018" name="Nat. Microbiol.">
        <title>Leveraging single-cell genomics to expand the fungal tree of life.</title>
        <authorList>
            <person name="Ahrendt S.R."/>
            <person name="Quandt C.A."/>
            <person name="Ciobanu D."/>
            <person name="Clum A."/>
            <person name="Salamov A."/>
            <person name="Andreopoulos B."/>
            <person name="Cheng J.F."/>
            <person name="Woyke T."/>
            <person name="Pelin A."/>
            <person name="Henrissat B."/>
            <person name="Reynolds N.K."/>
            <person name="Benny G.L."/>
            <person name="Smith M.E."/>
            <person name="James T.Y."/>
            <person name="Grigoriev I.V."/>
        </authorList>
    </citation>
    <scope>NUCLEOTIDE SEQUENCE [LARGE SCALE GENOMIC DNA]</scope>
    <source>
        <strain evidence="2">ATCC 52028</strain>
    </source>
</reference>
<dbReference type="GO" id="GO:0000973">
    <property type="term" value="P:post-transcriptional tethering of RNA polymerase II gene DNA at nuclear periphery"/>
    <property type="evidence" value="ECO:0007669"/>
    <property type="project" value="TreeGrafter"/>
</dbReference>
<protein>
    <recommendedName>
        <fullName evidence="3">PCI domain-containing protein</fullName>
    </recommendedName>
</protein>
<gene>
    <name evidence="1" type="ORF">CXG81DRAFT_17352</name>
</gene>
<organism evidence="1 2">
    <name type="scientific">Caulochytrium protostelioides</name>
    <dbReference type="NCBI Taxonomy" id="1555241"/>
    <lineage>
        <taxon>Eukaryota</taxon>
        <taxon>Fungi</taxon>
        <taxon>Fungi incertae sedis</taxon>
        <taxon>Chytridiomycota</taxon>
        <taxon>Chytridiomycota incertae sedis</taxon>
        <taxon>Chytridiomycetes</taxon>
        <taxon>Caulochytriales</taxon>
        <taxon>Caulochytriaceae</taxon>
        <taxon>Caulochytrium</taxon>
    </lineage>
</organism>
<dbReference type="GO" id="GO:0006368">
    <property type="term" value="P:transcription elongation by RNA polymerase II"/>
    <property type="evidence" value="ECO:0007669"/>
    <property type="project" value="TreeGrafter"/>
</dbReference>
<dbReference type="EMBL" id="ML014129">
    <property type="protein sequence ID" value="RKP03099.1"/>
    <property type="molecule type" value="Genomic_DNA"/>
</dbReference>
<evidence type="ECO:0008006" key="3">
    <source>
        <dbReference type="Google" id="ProtNLM"/>
    </source>
</evidence>
<dbReference type="Proteomes" id="UP000274922">
    <property type="component" value="Unassembled WGS sequence"/>
</dbReference>
<dbReference type="InterPro" id="IPR036388">
    <property type="entry name" value="WH-like_DNA-bd_sf"/>
</dbReference>
<accession>A0A4V1IV77</accession>
<dbReference type="GO" id="GO:0003690">
    <property type="term" value="F:double-stranded DNA binding"/>
    <property type="evidence" value="ECO:0007669"/>
    <property type="project" value="InterPro"/>
</dbReference>
<evidence type="ECO:0000313" key="2">
    <source>
        <dbReference type="Proteomes" id="UP000274922"/>
    </source>
</evidence>
<dbReference type="SMART" id="SM00753">
    <property type="entry name" value="PAM"/>
    <property type="match status" value="1"/>
</dbReference>
<proteinExistence type="predicted"/>
<name>A0A4V1IV77_9FUNG</name>
<dbReference type="Gene3D" id="1.10.10.10">
    <property type="entry name" value="Winged helix-like DNA-binding domain superfamily/Winged helix DNA-binding domain"/>
    <property type="match status" value="1"/>
</dbReference>
<evidence type="ECO:0000313" key="1">
    <source>
        <dbReference type="EMBL" id="RKP03099.1"/>
    </source>
</evidence>
<dbReference type="PANTHER" id="PTHR12732:SF8">
    <property type="entry name" value="NUCLEAR MRNA EXPORT PROTEIN THP1"/>
    <property type="match status" value="1"/>
</dbReference>
<dbReference type="InterPro" id="IPR045114">
    <property type="entry name" value="Csn12-like"/>
</dbReference>
<sequence>MAMAAVQTWLITLRQAIQTCDGTKLAACLAPTPRATEGQQLAQAVHHRPASDIAHLCGKSLKGLAGLWTRVAQQYLVYVDADEASRFDAASVLFTTYAMVLEDVWQFPLLSVMVARLIALADEADARLGKDSDANASRLLKAQGVLSRALSMIVNDKAPPPNPKKLASLMLANALFKILFRLHEFATCRNLVDQILVLVAQPDTRLGRFPRTQRVTFKYYAGRVYLYNQDAPNAARHLRYAFERCPPHGAAQRQLIGRYLIVARLMLGQTPTPVLLDQLGLAALFGPLVDAVQRRSWPAIQHAIAAQRPTLVAMGCLSLLLYNYEAVFYRRLMGDTLDVCRAIQRARLPPAPGAAARDQPVFKLSLQEMDAACRCAEMAPAPSAADLESMVLALIARGWIKGYMTHAQKLLVLPRKSTGFPSLPQCPL</sequence>
<dbReference type="STRING" id="1555241.A0A4V1IV77"/>
<dbReference type="GO" id="GO:0016973">
    <property type="term" value="P:poly(A)+ mRNA export from nucleus"/>
    <property type="evidence" value="ECO:0007669"/>
    <property type="project" value="TreeGrafter"/>
</dbReference>